<evidence type="ECO:0000256" key="2">
    <source>
        <dbReference type="ARBA" id="ARBA00022448"/>
    </source>
</evidence>
<feature type="transmembrane region" description="Helical" evidence="8">
    <location>
        <begin position="182"/>
        <end position="200"/>
    </location>
</feature>
<sequence>MAFLGDTARDILRKTAAGMAFGAALTASRVYQPVIILDQMRLADFTMLKTFLTAVSSSSFIMLLVERAADWKRPVRAGSSMKSGWLSTQYDGNIIGGALIGIGMGLAGACPGTVIIQLAQGIASSRWTLLGALLGGLVHARQKQRTMYRRIPGRPRSPASLASNNLTPSETIMSKFNLSESFVLAAFGAVFAGLVGWSLYSRPYALRIFDPLTGGLLIALAQATSILLTSDTLSASGVYEQVARYFWRGVGSTNAAKPSSPPLAIIFAIGMIAGSLQLSWYAPWLLALDGASATDIPAWRAAVGGFALAYGSRCAGGCTSGHGISGVAALSFSSLVSVASMFTAGILTQAIVS</sequence>
<feature type="transmembrane region" description="Helical" evidence="8">
    <location>
        <begin position="329"/>
        <end position="352"/>
    </location>
</feature>
<reference evidence="9" key="1">
    <citation type="journal article" date="2020" name="Stud. Mycol.">
        <title>101 Dothideomycetes genomes: a test case for predicting lifestyles and emergence of pathogens.</title>
        <authorList>
            <person name="Haridas S."/>
            <person name="Albert R."/>
            <person name="Binder M."/>
            <person name="Bloem J."/>
            <person name="Labutti K."/>
            <person name="Salamov A."/>
            <person name="Andreopoulos B."/>
            <person name="Baker S."/>
            <person name="Barry K."/>
            <person name="Bills G."/>
            <person name="Bluhm B."/>
            <person name="Cannon C."/>
            <person name="Castanera R."/>
            <person name="Culley D."/>
            <person name="Daum C."/>
            <person name="Ezra D."/>
            <person name="Gonzalez J."/>
            <person name="Henrissat B."/>
            <person name="Kuo A."/>
            <person name="Liang C."/>
            <person name="Lipzen A."/>
            <person name="Lutzoni F."/>
            <person name="Magnuson J."/>
            <person name="Mondo S."/>
            <person name="Nolan M."/>
            <person name="Ohm R."/>
            <person name="Pangilinan J."/>
            <person name="Park H.-J."/>
            <person name="Ramirez L."/>
            <person name="Alfaro M."/>
            <person name="Sun H."/>
            <person name="Tritt A."/>
            <person name="Yoshinaga Y."/>
            <person name="Zwiers L.-H."/>
            <person name="Turgeon B."/>
            <person name="Goodwin S."/>
            <person name="Spatafora J."/>
            <person name="Crous P."/>
            <person name="Grigoriev I."/>
        </authorList>
    </citation>
    <scope>NUCLEOTIDE SEQUENCE</scope>
    <source>
        <strain evidence="9">CBS 116435</strain>
    </source>
</reference>
<proteinExistence type="predicted"/>
<gene>
    <name evidence="9" type="ORF">K431DRAFT_292124</name>
</gene>
<evidence type="ECO:0000256" key="8">
    <source>
        <dbReference type="SAM" id="Phobius"/>
    </source>
</evidence>
<keyword evidence="2" id="KW-0813">Transport</keyword>
<dbReference type="EMBL" id="MU003774">
    <property type="protein sequence ID" value="KAF2723820.1"/>
    <property type="molecule type" value="Genomic_DNA"/>
</dbReference>
<feature type="transmembrane region" description="Helical" evidence="8">
    <location>
        <begin position="263"/>
        <end position="282"/>
    </location>
</feature>
<keyword evidence="4" id="KW-0997">Cell inner membrane</keyword>
<dbReference type="OrthoDB" id="10254418at2759"/>
<evidence type="ECO:0000256" key="5">
    <source>
        <dbReference type="ARBA" id="ARBA00022692"/>
    </source>
</evidence>
<evidence type="ECO:0000256" key="7">
    <source>
        <dbReference type="ARBA" id="ARBA00023136"/>
    </source>
</evidence>
<organism evidence="9 10">
    <name type="scientific">Polychaeton citri CBS 116435</name>
    <dbReference type="NCBI Taxonomy" id="1314669"/>
    <lineage>
        <taxon>Eukaryota</taxon>
        <taxon>Fungi</taxon>
        <taxon>Dikarya</taxon>
        <taxon>Ascomycota</taxon>
        <taxon>Pezizomycotina</taxon>
        <taxon>Dothideomycetes</taxon>
        <taxon>Dothideomycetidae</taxon>
        <taxon>Capnodiales</taxon>
        <taxon>Capnodiaceae</taxon>
        <taxon>Polychaeton</taxon>
    </lineage>
</organism>
<evidence type="ECO:0000313" key="9">
    <source>
        <dbReference type="EMBL" id="KAF2723820.1"/>
    </source>
</evidence>
<dbReference type="InterPro" id="IPR007272">
    <property type="entry name" value="Sulf_transp_TsuA/YedE"/>
</dbReference>
<comment type="subcellular location">
    <subcellularLocation>
        <location evidence="1">Cell inner membrane</location>
        <topology evidence="1">Multi-pass membrane protein</topology>
    </subcellularLocation>
</comment>
<comment type="caution">
    <text evidence="9">The sequence shown here is derived from an EMBL/GenBank/DDBJ whole genome shotgun (WGS) entry which is preliminary data.</text>
</comment>
<keyword evidence="6 8" id="KW-1133">Transmembrane helix</keyword>
<protein>
    <recommendedName>
        <fullName evidence="11">Sulphur transport domain-containing protein</fullName>
    </recommendedName>
</protein>
<accession>A0A9P4QDD7</accession>
<dbReference type="PANTHER" id="PTHR30574">
    <property type="entry name" value="INNER MEMBRANE PROTEIN YEDE"/>
    <property type="match status" value="1"/>
</dbReference>
<keyword evidence="3" id="KW-1003">Cell membrane</keyword>
<evidence type="ECO:0008006" key="11">
    <source>
        <dbReference type="Google" id="ProtNLM"/>
    </source>
</evidence>
<keyword evidence="10" id="KW-1185">Reference proteome</keyword>
<evidence type="ECO:0000256" key="3">
    <source>
        <dbReference type="ARBA" id="ARBA00022475"/>
    </source>
</evidence>
<feature type="transmembrane region" description="Helical" evidence="8">
    <location>
        <begin position="212"/>
        <end position="229"/>
    </location>
</feature>
<evidence type="ECO:0000256" key="6">
    <source>
        <dbReference type="ARBA" id="ARBA00022989"/>
    </source>
</evidence>
<feature type="transmembrane region" description="Helical" evidence="8">
    <location>
        <begin position="12"/>
        <end position="31"/>
    </location>
</feature>
<keyword evidence="5 8" id="KW-0812">Transmembrane</keyword>
<evidence type="ECO:0000256" key="4">
    <source>
        <dbReference type="ARBA" id="ARBA00022519"/>
    </source>
</evidence>
<feature type="transmembrane region" description="Helical" evidence="8">
    <location>
        <begin position="122"/>
        <end position="140"/>
    </location>
</feature>
<dbReference type="Pfam" id="PF04143">
    <property type="entry name" value="Sulf_transp"/>
    <property type="match status" value="1"/>
</dbReference>
<evidence type="ECO:0000313" key="10">
    <source>
        <dbReference type="Proteomes" id="UP000799441"/>
    </source>
</evidence>
<dbReference type="PANTHER" id="PTHR30574:SF1">
    <property type="entry name" value="SULPHUR TRANSPORT DOMAIN-CONTAINING PROTEIN"/>
    <property type="match status" value="1"/>
</dbReference>
<keyword evidence="7 8" id="KW-0472">Membrane</keyword>
<feature type="transmembrane region" description="Helical" evidence="8">
    <location>
        <begin position="90"/>
        <end position="116"/>
    </location>
</feature>
<name>A0A9P4QDD7_9PEZI</name>
<evidence type="ECO:0000256" key="1">
    <source>
        <dbReference type="ARBA" id="ARBA00004429"/>
    </source>
</evidence>
<dbReference type="AlphaFoldDB" id="A0A9P4QDD7"/>
<dbReference type="Proteomes" id="UP000799441">
    <property type="component" value="Unassembled WGS sequence"/>
</dbReference>
<dbReference type="GO" id="GO:0005886">
    <property type="term" value="C:plasma membrane"/>
    <property type="evidence" value="ECO:0007669"/>
    <property type="project" value="UniProtKB-SubCell"/>
</dbReference>